<sequence length="113" mass="12862">MLPNTSFCEISLAEASVSNTSFYQLQQNVLSPKQSHQLQGRMNFDNINANIKQGENGRIILYNNTIMRHPIHLHGHYFRVLNGQGDYPSLKNMLGITPMERDTIELWATESGD</sequence>
<dbReference type="AlphaFoldDB" id="A0A3E2NWH4"/>
<keyword evidence="3" id="KW-1185">Reference proteome</keyword>
<proteinExistence type="predicted"/>
<dbReference type="Proteomes" id="UP000260823">
    <property type="component" value="Unassembled WGS sequence"/>
</dbReference>
<name>A0A3E2NWH4_9SPHI</name>
<dbReference type="Gene3D" id="2.60.40.420">
    <property type="entry name" value="Cupredoxins - blue copper proteins"/>
    <property type="match status" value="1"/>
</dbReference>
<organism evidence="2 3">
    <name type="scientific">Mucilaginibacter terrenus</name>
    <dbReference type="NCBI Taxonomy" id="2482727"/>
    <lineage>
        <taxon>Bacteria</taxon>
        <taxon>Pseudomonadati</taxon>
        <taxon>Bacteroidota</taxon>
        <taxon>Sphingobacteriia</taxon>
        <taxon>Sphingobacteriales</taxon>
        <taxon>Sphingobacteriaceae</taxon>
        <taxon>Mucilaginibacter</taxon>
    </lineage>
</organism>
<reference evidence="2 3" key="1">
    <citation type="submission" date="2018-08" db="EMBL/GenBank/DDBJ databases">
        <title>Mucilaginibacter terrae sp. nov., isolated from manganese diggings.</title>
        <authorList>
            <person name="Huang Y."/>
            <person name="Zhou Z."/>
        </authorList>
    </citation>
    <scope>NUCLEOTIDE SEQUENCE [LARGE SCALE GENOMIC DNA]</scope>
    <source>
        <strain evidence="2 3">ZH6</strain>
    </source>
</reference>
<evidence type="ECO:0000313" key="2">
    <source>
        <dbReference type="EMBL" id="RFZ85210.1"/>
    </source>
</evidence>
<feature type="domain" description="Plastocyanin-like" evidence="1">
    <location>
        <begin position="28"/>
        <end position="107"/>
    </location>
</feature>
<evidence type="ECO:0000259" key="1">
    <source>
        <dbReference type="Pfam" id="PF07731"/>
    </source>
</evidence>
<protein>
    <recommendedName>
        <fullName evidence="1">Plastocyanin-like domain-containing protein</fullName>
    </recommendedName>
</protein>
<dbReference type="EMBL" id="QWDE01000001">
    <property type="protein sequence ID" value="RFZ85210.1"/>
    <property type="molecule type" value="Genomic_DNA"/>
</dbReference>
<dbReference type="OrthoDB" id="9757546at2"/>
<dbReference type="SUPFAM" id="SSF49503">
    <property type="entry name" value="Cupredoxins"/>
    <property type="match status" value="1"/>
</dbReference>
<dbReference type="Pfam" id="PF07731">
    <property type="entry name" value="Cu-oxidase_2"/>
    <property type="match status" value="1"/>
</dbReference>
<dbReference type="InterPro" id="IPR011706">
    <property type="entry name" value="Cu-oxidase_C"/>
</dbReference>
<evidence type="ECO:0000313" key="3">
    <source>
        <dbReference type="Proteomes" id="UP000260823"/>
    </source>
</evidence>
<dbReference type="GO" id="GO:0005507">
    <property type="term" value="F:copper ion binding"/>
    <property type="evidence" value="ECO:0007669"/>
    <property type="project" value="InterPro"/>
</dbReference>
<gene>
    <name evidence="2" type="ORF">DYU05_06305</name>
</gene>
<comment type="caution">
    <text evidence="2">The sequence shown here is derived from an EMBL/GenBank/DDBJ whole genome shotgun (WGS) entry which is preliminary data.</text>
</comment>
<accession>A0A3E2NWH4</accession>
<dbReference type="InterPro" id="IPR008972">
    <property type="entry name" value="Cupredoxin"/>
</dbReference>
<dbReference type="GO" id="GO:0016491">
    <property type="term" value="F:oxidoreductase activity"/>
    <property type="evidence" value="ECO:0007669"/>
    <property type="project" value="InterPro"/>
</dbReference>